<dbReference type="OrthoDB" id="88691at2759"/>
<evidence type="ECO:0000313" key="10">
    <source>
        <dbReference type="EMBL" id="KAG3216566.1"/>
    </source>
</evidence>
<comment type="subcellular location">
    <subcellularLocation>
        <location evidence="1">Secreted</location>
    </subcellularLocation>
</comment>
<evidence type="ECO:0000256" key="4">
    <source>
        <dbReference type="ARBA" id="ARBA00022900"/>
    </source>
</evidence>
<evidence type="ECO:0000313" key="8">
    <source>
        <dbReference type="EMBL" id="KAG2867993.1"/>
    </source>
</evidence>
<name>A0A329SZD2_9STRA</name>
<dbReference type="SMART" id="SM00280">
    <property type="entry name" value="KAZAL"/>
    <property type="match status" value="1"/>
</dbReference>
<dbReference type="Proteomes" id="UP000697107">
    <property type="component" value="Unassembled WGS sequence"/>
</dbReference>
<dbReference type="InterPro" id="IPR036058">
    <property type="entry name" value="Kazal_dom_sf"/>
</dbReference>
<dbReference type="EMBL" id="RCML01000641">
    <property type="protein sequence ID" value="KAG2971980.1"/>
    <property type="molecule type" value="Genomic_DNA"/>
</dbReference>
<evidence type="ECO:0000313" key="12">
    <source>
        <dbReference type="Proteomes" id="UP000251314"/>
    </source>
</evidence>
<dbReference type="Proteomes" id="UP000251314">
    <property type="component" value="Unassembled WGS sequence"/>
</dbReference>
<keyword evidence="2" id="KW-0964">Secreted</keyword>
<dbReference type="EMBL" id="RCMG01000017">
    <property type="protein sequence ID" value="KAG2867993.1"/>
    <property type="molecule type" value="Genomic_DNA"/>
</dbReference>
<dbReference type="PROSITE" id="PS51465">
    <property type="entry name" value="KAZAL_2"/>
    <property type="match status" value="1"/>
</dbReference>
<dbReference type="InterPro" id="IPR002350">
    <property type="entry name" value="Kazal_dom"/>
</dbReference>
<keyword evidence="12" id="KW-1185">Reference proteome</keyword>
<evidence type="ECO:0000256" key="2">
    <source>
        <dbReference type="ARBA" id="ARBA00022525"/>
    </source>
</evidence>
<keyword evidence="6" id="KW-0732">Signal</keyword>
<dbReference type="Proteomes" id="UP000735874">
    <property type="component" value="Unassembled WGS sequence"/>
</dbReference>
<feature type="domain" description="Kazal-like" evidence="7">
    <location>
        <begin position="29"/>
        <end position="80"/>
    </location>
</feature>
<dbReference type="Gene3D" id="3.30.60.30">
    <property type="match status" value="1"/>
</dbReference>
<evidence type="ECO:0000256" key="3">
    <source>
        <dbReference type="ARBA" id="ARBA00022690"/>
    </source>
</evidence>
<evidence type="ECO:0000313" key="11">
    <source>
        <dbReference type="EMBL" id="RAW41861.1"/>
    </source>
</evidence>
<evidence type="ECO:0000259" key="7">
    <source>
        <dbReference type="PROSITE" id="PS51465"/>
    </source>
</evidence>
<keyword evidence="4" id="KW-0722">Serine protease inhibitor</keyword>
<evidence type="ECO:0000256" key="1">
    <source>
        <dbReference type="ARBA" id="ARBA00004613"/>
    </source>
</evidence>
<dbReference type="PRINTS" id="PR00290">
    <property type="entry name" value="KAZALINHBTR"/>
</dbReference>
<dbReference type="CDD" id="cd00104">
    <property type="entry name" value="KAZAL_FS"/>
    <property type="match status" value="1"/>
</dbReference>
<feature type="chain" id="PRO_5039986111" description="Kazal-like domain-containing protein" evidence="6">
    <location>
        <begin position="23"/>
        <end position="90"/>
    </location>
</feature>
<comment type="caution">
    <text evidence="11">The sequence shown here is derived from an EMBL/GenBank/DDBJ whole genome shotgun (WGS) entry which is preliminary data.</text>
</comment>
<accession>A0A329SZD2</accession>
<organism evidence="11 12">
    <name type="scientific">Phytophthora cactorum</name>
    <dbReference type="NCBI Taxonomy" id="29920"/>
    <lineage>
        <taxon>Eukaryota</taxon>
        <taxon>Sar</taxon>
        <taxon>Stramenopiles</taxon>
        <taxon>Oomycota</taxon>
        <taxon>Peronosporomycetes</taxon>
        <taxon>Peronosporales</taxon>
        <taxon>Peronosporaceae</taxon>
        <taxon>Phytophthora</taxon>
    </lineage>
</organism>
<dbReference type="EMBL" id="RCMV01000476">
    <property type="protein sequence ID" value="KAG3216566.1"/>
    <property type="molecule type" value="Genomic_DNA"/>
</dbReference>
<dbReference type="GO" id="GO:0005576">
    <property type="term" value="C:extracellular region"/>
    <property type="evidence" value="ECO:0007669"/>
    <property type="project" value="UniProtKB-SubCell"/>
</dbReference>
<dbReference type="Proteomes" id="UP000760860">
    <property type="component" value="Unassembled WGS sequence"/>
</dbReference>
<evidence type="ECO:0000313" key="9">
    <source>
        <dbReference type="EMBL" id="KAG2971980.1"/>
    </source>
</evidence>
<sequence length="90" mass="9893">MNVSTLVIFAVVALLQLTGASARLGEAQIDPEDMCPTRCTREYIPICGSDGITYANKCLFKVGRCLNPSLTKKHKGKCKRKHERIGEALL</sequence>
<dbReference type="SUPFAM" id="SSF100895">
    <property type="entry name" value="Kazal-type serine protease inhibitors"/>
    <property type="match status" value="1"/>
</dbReference>
<gene>
    <name evidence="11" type="ORF">PC110_g1953</name>
    <name evidence="8" type="ORF">PC113_g1510</name>
    <name evidence="9" type="ORF">PC118_g15969</name>
    <name evidence="10" type="ORF">PC129_g12591</name>
</gene>
<dbReference type="AlphaFoldDB" id="A0A329SZD2"/>
<keyword evidence="5" id="KW-1015">Disulfide bond</keyword>
<dbReference type="PANTHER" id="PTHR21312:SF28">
    <property type="entry name" value="OVOINHIBITOR-RELATED"/>
    <property type="match status" value="1"/>
</dbReference>
<dbReference type="GO" id="GO:0004867">
    <property type="term" value="F:serine-type endopeptidase inhibitor activity"/>
    <property type="evidence" value="ECO:0007669"/>
    <property type="project" value="UniProtKB-KW"/>
</dbReference>
<protein>
    <recommendedName>
        <fullName evidence="7">Kazal-like domain-containing protein</fullName>
    </recommendedName>
</protein>
<dbReference type="VEuPathDB" id="FungiDB:PC110_g1953"/>
<reference evidence="8" key="2">
    <citation type="submission" date="2018-10" db="EMBL/GenBank/DDBJ databases">
        <title>Effector identification in a new, highly contiguous assembly of the strawberry crown rot pathogen Phytophthora cactorum.</title>
        <authorList>
            <person name="Armitage A.D."/>
            <person name="Nellist C.F."/>
            <person name="Bates H."/>
            <person name="Vickerstaff R.J."/>
            <person name="Harrison R.J."/>
        </authorList>
    </citation>
    <scope>NUCLEOTIDE SEQUENCE</scope>
    <source>
        <strain evidence="8">15-7</strain>
        <strain evidence="9">P415</strain>
        <strain evidence="10">P421</strain>
    </source>
</reference>
<evidence type="ECO:0000256" key="5">
    <source>
        <dbReference type="ARBA" id="ARBA00023157"/>
    </source>
</evidence>
<proteinExistence type="predicted"/>
<dbReference type="PANTHER" id="PTHR21312">
    <property type="entry name" value="SERINE PROTEASE INHIBITOR"/>
    <property type="match status" value="1"/>
</dbReference>
<evidence type="ECO:0000256" key="6">
    <source>
        <dbReference type="SAM" id="SignalP"/>
    </source>
</evidence>
<dbReference type="InterPro" id="IPR001239">
    <property type="entry name" value="Prot_inh_Kazal-m"/>
</dbReference>
<reference evidence="11 12" key="1">
    <citation type="submission" date="2018-01" db="EMBL/GenBank/DDBJ databases">
        <title>Draft genome of the strawberry crown rot pathogen Phytophthora cactorum.</title>
        <authorList>
            <person name="Armitage A.D."/>
            <person name="Lysoe E."/>
            <person name="Nellist C.F."/>
            <person name="Harrison R.J."/>
            <person name="Brurberg M.B."/>
        </authorList>
    </citation>
    <scope>NUCLEOTIDE SEQUENCE [LARGE SCALE GENOMIC DNA]</scope>
    <source>
        <strain evidence="11 12">10300</strain>
    </source>
</reference>
<dbReference type="Pfam" id="PF00050">
    <property type="entry name" value="Kazal_1"/>
    <property type="match status" value="1"/>
</dbReference>
<feature type="signal peptide" evidence="6">
    <location>
        <begin position="1"/>
        <end position="22"/>
    </location>
</feature>
<keyword evidence="3" id="KW-0646">Protease inhibitor</keyword>
<dbReference type="EMBL" id="MJFZ01000024">
    <property type="protein sequence ID" value="RAW41861.1"/>
    <property type="molecule type" value="Genomic_DNA"/>
</dbReference>